<dbReference type="STRING" id="1486859.SAMN05444273_10660"/>
<accession>A0A1M5BNB4</accession>
<gene>
    <name evidence="2" type="ORF">SAMN05444273_10660</name>
</gene>
<dbReference type="EMBL" id="FQUV01000006">
    <property type="protein sequence ID" value="SHF43971.1"/>
    <property type="molecule type" value="Genomic_DNA"/>
</dbReference>
<evidence type="ECO:0000313" key="2">
    <source>
        <dbReference type="EMBL" id="SHF43971.1"/>
    </source>
</evidence>
<dbReference type="InterPro" id="IPR017581">
    <property type="entry name" value="AtpR-like"/>
</dbReference>
<keyword evidence="3" id="KW-1185">Reference proteome</keyword>
<name>A0A1M5BNB4_9RHOB</name>
<evidence type="ECO:0000313" key="3">
    <source>
        <dbReference type="Proteomes" id="UP000184144"/>
    </source>
</evidence>
<protein>
    <submittedName>
        <fullName evidence="2">F1/F0 ATPase, subunit 2</fullName>
    </submittedName>
</protein>
<dbReference type="AlphaFoldDB" id="A0A1M5BNB4"/>
<dbReference type="RefSeq" id="WP_217653860.1">
    <property type="nucleotide sequence ID" value="NZ_FQUV01000006.1"/>
</dbReference>
<evidence type="ECO:0000256" key="1">
    <source>
        <dbReference type="SAM" id="Phobius"/>
    </source>
</evidence>
<dbReference type="Proteomes" id="UP000184144">
    <property type="component" value="Unassembled WGS sequence"/>
</dbReference>
<reference evidence="3" key="1">
    <citation type="submission" date="2016-11" db="EMBL/GenBank/DDBJ databases">
        <authorList>
            <person name="Varghese N."/>
            <person name="Submissions S."/>
        </authorList>
    </citation>
    <scope>NUCLEOTIDE SEQUENCE [LARGE SCALE GENOMIC DNA]</scope>
    <source>
        <strain evidence="3">DSM 100566</strain>
    </source>
</reference>
<feature type="transmembrane region" description="Helical" evidence="1">
    <location>
        <begin position="69"/>
        <end position="91"/>
    </location>
</feature>
<keyword evidence="1" id="KW-1133">Transmembrane helix</keyword>
<organism evidence="2 3">
    <name type="scientific">Litoreibacter ascidiaceicola</name>
    <dbReference type="NCBI Taxonomy" id="1486859"/>
    <lineage>
        <taxon>Bacteria</taxon>
        <taxon>Pseudomonadati</taxon>
        <taxon>Pseudomonadota</taxon>
        <taxon>Alphaproteobacteria</taxon>
        <taxon>Rhodobacterales</taxon>
        <taxon>Roseobacteraceae</taxon>
        <taxon>Litoreibacter</taxon>
    </lineage>
</organism>
<keyword evidence="1" id="KW-0812">Transmembrane</keyword>
<proteinExistence type="predicted"/>
<sequence>MMSFDWSSLILGLAIGAATSAVFFAGLGLGMRMALRSVKPVAVLVLSAAIRIAALLGVGWIVVEQGGPWSLLGYAAAFVIVRFISLTVASVSTPSGGAQ</sequence>
<dbReference type="Pfam" id="PF12966">
    <property type="entry name" value="AtpR"/>
    <property type="match status" value="1"/>
</dbReference>
<feature type="transmembrane region" description="Helical" evidence="1">
    <location>
        <begin position="41"/>
        <end position="63"/>
    </location>
</feature>
<keyword evidence="1" id="KW-0472">Membrane</keyword>
<feature type="transmembrane region" description="Helical" evidence="1">
    <location>
        <begin position="6"/>
        <end position="29"/>
    </location>
</feature>